<reference evidence="1 2" key="1">
    <citation type="journal article" date="2023" name="Elife">
        <title>Identification of key yeast species and microbe-microbe interactions impacting larval growth of Drosophila in the wild.</title>
        <authorList>
            <person name="Mure A."/>
            <person name="Sugiura Y."/>
            <person name="Maeda R."/>
            <person name="Honda K."/>
            <person name="Sakurai N."/>
            <person name="Takahashi Y."/>
            <person name="Watada M."/>
            <person name="Katoh T."/>
            <person name="Gotoh A."/>
            <person name="Gotoh Y."/>
            <person name="Taniguchi I."/>
            <person name="Nakamura K."/>
            <person name="Hayashi T."/>
            <person name="Katayama T."/>
            <person name="Uemura T."/>
            <person name="Hattori Y."/>
        </authorList>
    </citation>
    <scope>NUCLEOTIDE SEQUENCE [LARGE SCALE GENOMIC DNA]</scope>
    <source>
        <strain evidence="1 2">SC-9</strain>
    </source>
</reference>
<dbReference type="EMBL" id="BTFZ01000001">
    <property type="protein sequence ID" value="GMM33008.1"/>
    <property type="molecule type" value="Genomic_DNA"/>
</dbReference>
<name>A0AAV5QE27_9ASCO</name>
<sequence length="90" mass="10086">MNALYSEFIALNKYSSVVRRKPLKIVAGGTTPSSCCICEICITLGNYDLESCQVLPLKELEIYESLMIIDCEIERIATDLSNREELVHGN</sequence>
<organism evidence="1 2">
    <name type="scientific">Saccharomycopsis crataegensis</name>
    <dbReference type="NCBI Taxonomy" id="43959"/>
    <lineage>
        <taxon>Eukaryota</taxon>
        <taxon>Fungi</taxon>
        <taxon>Dikarya</taxon>
        <taxon>Ascomycota</taxon>
        <taxon>Saccharomycotina</taxon>
        <taxon>Saccharomycetes</taxon>
        <taxon>Saccharomycopsidaceae</taxon>
        <taxon>Saccharomycopsis</taxon>
    </lineage>
</organism>
<gene>
    <name evidence="1" type="ORF">DASC09_003330</name>
</gene>
<protein>
    <submittedName>
        <fullName evidence="1">Uncharacterized protein</fullName>
    </submittedName>
</protein>
<evidence type="ECO:0000313" key="1">
    <source>
        <dbReference type="EMBL" id="GMM33008.1"/>
    </source>
</evidence>
<comment type="caution">
    <text evidence="1">The sequence shown here is derived from an EMBL/GenBank/DDBJ whole genome shotgun (WGS) entry which is preliminary data.</text>
</comment>
<dbReference type="Proteomes" id="UP001360560">
    <property type="component" value="Unassembled WGS sequence"/>
</dbReference>
<proteinExistence type="predicted"/>
<evidence type="ECO:0000313" key="2">
    <source>
        <dbReference type="Proteomes" id="UP001360560"/>
    </source>
</evidence>
<keyword evidence="2" id="KW-1185">Reference proteome</keyword>
<dbReference type="AlphaFoldDB" id="A0AAV5QE27"/>
<accession>A0AAV5QE27</accession>
<dbReference type="GeneID" id="90070987"/>
<dbReference type="RefSeq" id="XP_064850008.1">
    <property type="nucleotide sequence ID" value="XM_064993936.1"/>
</dbReference>